<dbReference type="GO" id="GO:0016887">
    <property type="term" value="F:ATP hydrolysis activity"/>
    <property type="evidence" value="ECO:0007669"/>
    <property type="project" value="InterPro"/>
</dbReference>
<dbReference type="InterPro" id="IPR003439">
    <property type="entry name" value="ABC_transporter-like_ATP-bd"/>
</dbReference>
<keyword evidence="4 7" id="KW-0067">ATP-binding</keyword>
<keyword evidence="2" id="KW-0813">Transport</keyword>
<dbReference type="Gene3D" id="3.40.50.300">
    <property type="entry name" value="P-loop containing nucleotide triphosphate hydrolases"/>
    <property type="match status" value="1"/>
</dbReference>
<evidence type="ECO:0000256" key="5">
    <source>
        <dbReference type="ARBA" id="ARBA00022970"/>
    </source>
</evidence>
<dbReference type="Proteomes" id="UP000236642">
    <property type="component" value="Unassembled WGS sequence"/>
</dbReference>
<dbReference type="InterPro" id="IPR017871">
    <property type="entry name" value="ABC_transporter-like_CS"/>
</dbReference>
<comment type="caution">
    <text evidence="7">The sequence shown here is derived from an EMBL/GenBank/DDBJ whole genome shotgun (WGS) entry which is preliminary data.</text>
</comment>
<dbReference type="GO" id="GO:0015658">
    <property type="term" value="F:branched-chain amino acid transmembrane transporter activity"/>
    <property type="evidence" value="ECO:0007669"/>
    <property type="project" value="InterPro"/>
</dbReference>
<dbReference type="SUPFAM" id="SSF52540">
    <property type="entry name" value="P-loop containing nucleoside triphosphate hydrolases"/>
    <property type="match status" value="1"/>
</dbReference>
<accession>A0A2H5Y5K9</accession>
<keyword evidence="3" id="KW-0547">Nucleotide-binding</keyword>
<sequence>MRLEVENLEVAYGPVQALHGVSLRVDSGEIVTVIGANGAGKTTLLRAISGLLRPKAGRIWFDGREITGWPPERIVALGLVQVPERRQLFDSMSVEDNLRLGAYLRLRRGERKAVEEDLHRVFEIFPRLKERRRQMAGTLSGGEQQMLAIGRGWMARPRVLLLDEPSLGLAPLLVQELFRILRALREQGLTLLLVEQNARQALRIADRAYVMETGRIVREGTAAELLADPILQAAYLGGASSSIPLPSSSTEVAVHARFTRTAASGDAAMGEHGHGGDDASG</sequence>
<comment type="similarity">
    <text evidence="1">Belongs to the ABC transporter superfamily.</text>
</comment>
<organism evidence="7 8">
    <name type="scientific">Candidatus Thermoflexus japonica</name>
    <dbReference type="NCBI Taxonomy" id="2035417"/>
    <lineage>
        <taxon>Bacteria</taxon>
        <taxon>Bacillati</taxon>
        <taxon>Chloroflexota</taxon>
        <taxon>Thermoflexia</taxon>
        <taxon>Thermoflexales</taxon>
        <taxon>Thermoflexaceae</taxon>
        <taxon>Thermoflexus</taxon>
    </lineage>
</organism>
<dbReference type="GO" id="GO:0005524">
    <property type="term" value="F:ATP binding"/>
    <property type="evidence" value="ECO:0007669"/>
    <property type="project" value="UniProtKB-KW"/>
</dbReference>
<evidence type="ECO:0000313" key="8">
    <source>
        <dbReference type="Proteomes" id="UP000236642"/>
    </source>
</evidence>
<reference evidence="8" key="1">
    <citation type="submission" date="2017-09" db="EMBL/GenBank/DDBJ databases">
        <title>Metaegenomics of thermophilic ammonia-oxidizing enrichment culture.</title>
        <authorList>
            <person name="Kato S."/>
            <person name="Suzuki K."/>
        </authorList>
    </citation>
    <scope>NUCLEOTIDE SEQUENCE [LARGE SCALE GENOMIC DNA]</scope>
</reference>
<dbReference type="PROSITE" id="PS50893">
    <property type="entry name" value="ABC_TRANSPORTER_2"/>
    <property type="match status" value="1"/>
</dbReference>
<dbReference type="CDD" id="cd03224">
    <property type="entry name" value="ABC_TM1139_LivF_branched"/>
    <property type="match status" value="1"/>
</dbReference>
<dbReference type="InterPro" id="IPR027417">
    <property type="entry name" value="P-loop_NTPase"/>
</dbReference>
<keyword evidence="5" id="KW-0029">Amino-acid transport</keyword>
<evidence type="ECO:0000256" key="1">
    <source>
        <dbReference type="ARBA" id="ARBA00005417"/>
    </source>
</evidence>
<proteinExistence type="inferred from homology"/>
<evidence type="ECO:0000256" key="2">
    <source>
        <dbReference type="ARBA" id="ARBA00022448"/>
    </source>
</evidence>
<dbReference type="AlphaFoldDB" id="A0A2H5Y5K9"/>
<protein>
    <submittedName>
        <fullName evidence="7">High-affinity branched-chain amino acid transport ATP-binding protein LivF</fullName>
    </submittedName>
</protein>
<evidence type="ECO:0000256" key="3">
    <source>
        <dbReference type="ARBA" id="ARBA00022741"/>
    </source>
</evidence>
<evidence type="ECO:0000313" key="7">
    <source>
        <dbReference type="EMBL" id="GBD08735.1"/>
    </source>
</evidence>
<dbReference type="SMART" id="SM00382">
    <property type="entry name" value="AAA"/>
    <property type="match status" value="1"/>
</dbReference>
<dbReference type="EMBL" id="BEHY01000016">
    <property type="protein sequence ID" value="GBD08735.1"/>
    <property type="molecule type" value="Genomic_DNA"/>
</dbReference>
<dbReference type="PANTHER" id="PTHR43820:SF6">
    <property type="entry name" value="ABC TRANSPORTER ATP-BINDING PROTEIN"/>
    <property type="match status" value="1"/>
</dbReference>
<dbReference type="InterPro" id="IPR003593">
    <property type="entry name" value="AAA+_ATPase"/>
</dbReference>
<dbReference type="PIRSF" id="PIRSF039137">
    <property type="entry name" value="ABC_branched_ATPase"/>
    <property type="match status" value="1"/>
</dbReference>
<dbReference type="Pfam" id="PF00005">
    <property type="entry name" value="ABC_tran"/>
    <property type="match status" value="1"/>
</dbReference>
<dbReference type="InterPro" id="IPR030660">
    <property type="entry name" value="ABC_branched_ATPase_LivF/BraG"/>
</dbReference>
<evidence type="ECO:0000259" key="6">
    <source>
        <dbReference type="PROSITE" id="PS50893"/>
    </source>
</evidence>
<evidence type="ECO:0000256" key="4">
    <source>
        <dbReference type="ARBA" id="ARBA00022840"/>
    </source>
</evidence>
<name>A0A2H5Y5K9_9CHLR</name>
<gene>
    <name evidence="7" type="primary">livF_6</name>
    <name evidence="7" type="ORF">HRbin22_00976</name>
</gene>
<dbReference type="PANTHER" id="PTHR43820">
    <property type="entry name" value="HIGH-AFFINITY BRANCHED-CHAIN AMINO ACID TRANSPORT ATP-BINDING PROTEIN LIVF"/>
    <property type="match status" value="1"/>
</dbReference>
<dbReference type="InterPro" id="IPR052156">
    <property type="entry name" value="BCAA_Transport_ATP-bd_LivF"/>
</dbReference>
<feature type="domain" description="ABC transporter" evidence="6">
    <location>
        <begin position="3"/>
        <end position="238"/>
    </location>
</feature>
<dbReference type="PROSITE" id="PS00211">
    <property type="entry name" value="ABC_TRANSPORTER_1"/>
    <property type="match status" value="1"/>
</dbReference>
<dbReference type="GO" id="GO:0015807">
    <property type="term" value="P:L-amino acid transport"/>
    <property type="evidence" value="ECO:0007669"/>
    <property type="project" value="TreeGrafter"/>
</dbReference>